<keyword evidence="2" id="KW-1185">Reference proteome</keyword>
<dbReference type="EnsemblBacteria" id="BAA30118">
    <property type="protein sequence ID" value="BAA30118"/>
    <property type="gene ID" value="BAA30118"/>
</dbReference>
<evidence type="ECO:0000313" key="1">
    <source>
        <dbReference type="EMBL" id="BAA30118.1"/>
    </source>
</evidence>
<proteinExistence type="predicted"/>
<sequence length="120" mass="12674">MNLLSSLVSSSAFTFPVGSRGNGVLALLITSSFSGITSNPSFALGVKFTIPSTTMTSSLFSLGISLNISWETFFFGAVTWTIPSLSLIQMNFIPPKSLTSCTHPATLTLFPLSSSVISLE</sequence>
<dbReference type="AlphaFoldDB" id="O58777"/>
<protein>
    <submittedName>
        <fullName evidence="1">Uncharacterized protein</fullName>
    </submittedName>
</protein>
<dbReference type="EMBL" id="BA000001">
    <property type="protein sequence ID" value="BAA30118.1"/>
    <property type="molecule type" value="Genomic_DNA"/>
</dbReference>
<dbReference type="PIR" id="H71094">
    <property type="entry name" value="H71094"/>
</dbReference>
<name>O58777_PYRHO</name>
<dbReference type="KEGG" id="pho:PH1021"/>
<reference evidence="1 2" key="1">
    <citation type="journal article" date="1998" name="DNA Res.">
        <title>Complete sequence and gene organization of the genome of a hyper-thermophilic archaebacterium, Pyrococcus horikoshii OT3.</title>
        <authorList>
            <person name="Kawarabayasi Y."/>
            <person name="Sawada M."/>
            <person name="Horikawa H."/>
            <person name="Haikawa Y."/>
            <person name="Hino Y."/>
            <person name="Yamamoto S."/>
            <person name="Sekine M."/>
            <person name="Baba S."/>
            <person name="Kosugi H."/>
            <person name="Hosoyama A."/>
            <person name="Nagai Y."/>
            <person name="Sakai M."/>
            <person name="Ogura K."/>
            <person name="Otuka R."/>
            <person name="Nakazawa H."/>
            <person name="Takamiya M."/>
            <person name="Ohfuku Y."/>
            <person name="Funahashi T."/>
            <person name="Tanaka T."/>
            <person name="Kudoh Y."/>
            <person name="Yamazaki J."/>
            <person name="Kushida N."/>
            <person name="Oguchi A."/>
            <person name="Aoki K."/>
            <person name="Nakamura Y."/>
            <person name="Robb T.F."/>
            <person name="Horikoshi K."/>
            <person name="Masuchi Y."/>
            <person name="Shizuya H."/>
            <person name="Kikuchi H."/>
        </authorList>
    </citation>
    <scope>NUCLEOTIDE SEQUENCE [LARGE SCALE GENOMIC DNA]</scope>
    <source>
        <strain evidence="2">ATCC 700860 / DSM 12428 / JCM 9974 / NBRC 100139 / OT-3</strain>
    </source>
</reference>
<evidence type="ECO:0000313" key="2">
    <source>
        <dbReference type="Proteomes" id="UP000000752"/>
    </source>
</evidence>
<gene>
    <name evidence="1" type="ordered locus">PH1021</name>
</gene>
<organism evidence="1 2">
    <name type="scientific">Pyrococcus horikoshii (strain ATCC 700860 / DSM 12428 / JCM 9974 / NBRC 100139 / OT-3)</name>
    <dbReference type="NCBI Taxonomy" id="70601"/>
    <lineage>
        <taxon>Archaea</taxon>
        <taxon>Methanobacteriati</taxon>
        <taxon>Methanobacteriota</taxon>
        <taxon>Thermococci</taxon>
        <taxon>Thermococcales</taxon>
        <taxon>Thermococcaceae</taxon>
        <taxon>Pyrococcus</taxon>
    </lineage>
</organism>
<accession>O58777</accession>
<dbReference type="Proteomes" id="UP000000752">
    <property type="component" value="Chromosome"/>
</dbReference>